<proteinExistence type="predicted"/>
<feature type="compositionally biased region" description="Basic and acidic residues" evidence="3">
    <location>
        <begin position="298"/>
        <end position="310"/>
    </location>
</feature>
<feature type="compositionally biased region" description="Acidic residues" evidence="3">
    <location>
        <begin position="206"/>
        <end position="282"/>
    </location>
</feature>
<evidence type="ECO:0000256" key="3">
    <source>
        <dbReference type="SAM" id="MobiDB-lite"/>
    </source>
</evidence>
<feature type="compositionally biased region" description="Basic and acidic residues" evidence="3">
    <location>
        <begin position="161"/>
        <end position="171"/>
    </location>
</feature>
<dbReference type="AlphaFoldDB" id="A0A8S1NFX5"/>
<keyword evidence="6" id="KW-1185">Reference proteome</keyword>
<dbReference type="GO" id="GO:0042274">
    <property type="term" value="P:ribosomal small subunit biogenesis"/>
    <property type="evidence" value="ECO:0007669"/>
    <property type="project" value="TreeGrafter"/>
</dbReference>
<dbReference type="PROSITE" id="PS51366">
    <property type="entry name" value="MI"/>
    <property type="match status" value="1"/>
</dbReference>
<comment type="caution">
    <text evidence="5">The sequence shown here is derived from an EMBL/GenBank/DDBJ whole genome shotgun (WGS) entry which is preliminary data.</text>
</comment>
<comment type="subcellular location">
    <subcellularLocation>
        <location evidence="1">Nucleus</location>
        <location evidence="1">Nucleolus</location>
    </subcellularLocation>
</comment>
<dbReference type="OrthoDB" id="10260961at2759"/>
<dbReference type="InterPro" id="IPR003890">
    <property type="entry name" value="MIF4G-like_typ-3"/>
</dbReference>
<sequence>MVKKNENLQQDDHHERFQQIKPEFNVFNRKKLRKEKKIMKKQKHMQINQQKNWRNQGIQIDNQNLNQNKKKTQNQDSQNSSSRQEQNLQQQKQVKKQQNSSNKEIDQKRQQQLQKEIEQEEKEIERLTKKLKLKQNRLPKAQIMEDGLEDDLFDFLDHIDKSIKDKDRPKDYLVFQKKNESEEDQNQDQDIEQESEQYSNEQINESQEEDMEEEDEEQNQDDDLIEDQENQDDIDDDEDNNDVDDDDDDIDDDEIQPDEEEIQEEENQSPDENEEEPEEQSEEILINNQQKQKLPNNEQEKSKQIKEQQSQKDLQPIQEIQYDETQLMEVRKLLNRNLNKISEANINNIVDEIDKIFNQHPKQIVGLVFGQQIIQSTVKPIALLPYLLSCIIASSSYFHQLYDNLFFGELIKQVILKLRAAPVNHEIKNITLIFCHWYLFESISLQFIKEFLKYLLKNQTADNVENLILIIQYCGKKIRQDNPAILKMIIEDIKYAFQNASESRTKFLLMTLDDLRLNKKITSQSERLEFILNWHKQRTSKLIHRIFCQGFDFSYESQFQSNNWWKPIVTNEEQSQLFQEFKLQKKNVKLEKLEQLAIDQKMVTETRKTAFVIIMGADDLFEAAQNLDKLGYLKKKKQDVCLVIVEMCGNEKTYNPYYQELAHYLINLERGMKQAFQYMLWDKFKLLENYNIRKLINIAKFCSNLLKKESLNLLLLKWFNYEELLEIQAQFLCIVIQNFLQNITIDVMAKQSKNLFEHADYLPFRNGLQMFMKNRFKTYIESQDDQAKVNQLKKDLRIMIKLLDENIINNDD</sequence>
<name>A0A8S1NFX5_9CILI</name>
<feature type="region of interest" description="Disordered" evidence="3">
    <location>
        <begin position="1"/>
        <end position="149"/>
    </location>
</feature>
<evidence type="ECO:0000259" key="4">
    <source>
        <dbReference type="PROSITE" id="PS51366"/>
    </source>
</evidence>
<organism evidence="5 6">
    <name type="scientific">Paramecium sonneborni</name>
    <dbReference type="NCBI Taxonomy" id="65129"/>
    <lineage>
        <taxon>Eukaryota</taxon>
        <taxon>Sar</taxon>
        <taxon>Alveolata</taxon>
        <taxon>Ciliophora</taxon>
        <taxon>Intramacronucleata</taxon>
        <taxon>Oligohymenophorea</taxon>
        <taxon>Peniculida</taxon>
        <taxon>Parameciidae</taxon>
        <taxon>Paramecium</taxon>
    </lineage>
</organism>
<reference evidence="5" key="1">
    <citation type="submission" date="2021-01" db="EMBL/GenBank/DDBJ databases">
        <authorList>
            <consortium name="Genoscope - CEA"/>
            <person name="William W."/>
        </authorList>
    </citation>
    <scope>NUCLEOTIDE SEQUENCE</scope>
</reference>
<feature type="compositionally biased region" description="Basic and acidic residues" evidence="3">
    <location>
        <begin position="1"/>
        <end position="18"/>
    </location>
</feature>
<evidence type="ECO:0000256" key="2">
    <source>
        <dbReference type="ARBA" id="ARBA00023242"/>
    </source>
</evidence>
<dbReference type="SMART" id="SM00544">
    <property type="entry name" value="MA3"/>
    <property type="match status" value="1"/>
</dbReference>
<feature type="compositionally biased region" description="Acidic residues" evidence="3">
    <location>
        <begin position="181"/>
        <end position="195"/>
    </location>
</feature>
<dbReference type="Proteomes" id="UP000692954">
    <property type="component" value="Unassembled WGS sequence"/>
</dbReference>
<protein>
    <recommendedName>
        <fullName evidence="4">MI domain-containing protein</fullName>
    </recommendedName>
</protein>
<dbReference type="SMART" id="SM00543">
    <property type="entry name" value="MIF4G"/>
    <property type="match status" value="1"/>
</dbReference>
<dbReference type="Pfam" id="PF02847">
    <property type="entry name" value="MA3"/>
    <property type="match status" value="1"/>
</dbReference>
<dbReference type="InterPro" id="IPR003891">
    <property type="entry name" value="Initiation_fac_eIF4g_MI"/>
</dbReference>
<dbReference type="InterPro" id="IPR050781">
    <property type="entry name" value="CWC22_splicing_factor"/>
</dbReference>
<dbReference type="PANTHER" id="PTHR18034:SF4">
    <property type="entry name" value="NUCLEOLAR MIF4G DOMAIN-CONTAINING PROTEIN 1"/>
    <property type="match status" value="1"/>
</dbReference>
<dbReference type="GO" id="GO:0003723">
    <property type="term" value="F:RNA binding"/>
    <property type="evidence" value="ECO:0007669"/>
    <property type="project" value="InterPro"/>
</dbReference>
<feature type="compositionally biased region" description="Low complexity" evidence="3">
    <location>
        <begin position="74"/>
        <end position="102"/>
    </location>
</feature>
<dbReference type="EMBL" id="CAJJDN010000057">
    <property type="protein sequence ID" value="CAD8091460.1"/>
    <property type="molecule type" value="Genomic_DNA"/>
</dbReference>
<evidence type="ECO:0000256" key="1">
    <source>
        <dbReference type="ARBA" id="ARBA00004604"/>
    </source>
</evidence>
<feature type="compositionally biased region" description="Basic residues" evidence="3">
    <location>
        <begin position="28"/>
        <end position="44"/>
    </location>
</feature>
<evidence type="ECO:0000313" key="5">
    <source>
        <dbReference type="EMBL" id="CAD8091460.1"/>
    </source>
</evidence>
<feature type="compositionally biased region" description="Polar residues" evidence="3">
    <location>
        <begin position="286"/>
        <end position="297"/>
    </location>
</feature>
<feature type="domain" description="MI" evidence="4">
    <location>
        <begin position="605"/>
        <end position="721"/>
    </location>
</feature>
<feature type="compositionally biased region" description="Low complexity" evidence="3">
    <location>
        <begin position="45"/>
        <end position="67"/>
    </location>
</feature>
<accession>A0A8S1NFX5</accession>
<feature type="region of interest" description="Disordered" evidence="3">
    <location>
        <begin position="161"/>
        <end position="317"/>
    </location>
</feature>
<dbReference type="PANTHER" id="PTHR18034">
    <property type="entry name" value="CELL CYCLE CONTROL PROTEIN CWF22-RELATED"/>
    <property type="match status" value="1"/>
</dbReference>
<keyword evidence="2" id="KW-0539">Nucleus</keyword>
<gene>
    <name evidence="5" type="ORF">PSON_ATCC_30995.1.T0570283</name>
</gene>
<dbReference type="GO" id="GO:0005730">
    <property type="term" value="C:nucleolus"/>
    <property type="evidence" value="ECO:0007669"/>
    <property type="project" value="UniProtKB-SubCell"/>
</dbReference>
<evidence type="ECO:0000313" key="6">
    <source>
        <dbReference type="Proteomes" id="UP000692954"/>
    </source>
</evidence>